<accession>A0ABY6ZKS7</accession>
<dbReference type="EMBL" id="CP104067">
    <property type="protein sequence ID" value="WAH43530.1"/>
    <property type="molecule type" value="Genomic_DNA"/>
</dbReference>
<name>A0ABY6ZKS7_9BACL</name>
<keyword evidence="2" id="KW-1185">Reference proteome</keyword>
<evidence type="ECO:0000313" key="1">
    <source>
        <dbReference type="EMBL" id="WAH43530.1"/>
    </source>
</evidence>
<reference evidence="1" key="1">
    <citation type="submission" date="2022-08" db="EMBL/GenBank/DDBJ databases">
        <title>Alicyclobacillus fastidiosus DSM 17978, complete genome.</title>
        <authorList>
            <person name="Wang Q."/>
            <person name="Cai R."/>
            <person name="Wang Z."/>
        </authorList>
    </citation>
    <scope>NUCLEOTIDE SEQUENCE</scope>
    <source>
        <strain evidence="1">DSM 17978</strain>
    </source>
</reference>
<organism evidence="1 2">
    <name type="scientific">Alicyclobacillus fastidiosus</name>
    <dbReference type="NCBI Taxonomy" id="392011"/>
    <lineage>
        <taxon>Bacteria</taxon>
        <taxon>Bacillati</taxon>
        <taxon>Bacillota</taxon>
        <taxon>Bacilli</taxon>
        <taxon>Bacillales</taxon>
        <taxon>Alicyclobacillaceae</taxon>
        <taxon>Alicyclobacillus</taxon>
    </lineage>
</organism>
<evidence type="ECO:0000313" key="2">
    <source>
        <dbReference type="Proteomes" id="UP001164761"/>
    </source>
</evidence>
<dbReference type="Proteomes" id="UP001164761">
    <property type="component" value="Chromosome"/>
</dbReference>
<protein>
    <submittedName>
        <fullName evidence="1">Uncharacterized protein</fullName>
    </submittedName>
</protein>
<proteinExistence type="predicted"/>
<sequence length="115" mass="13021">MSNLFTSELPPEWPKSCFLQLNESFQLRVAGRRFVVTRPADVHQVPLVIHIVERVPLAIEPTSRNHVVDFIAGRTAGLATLIALFDASSECGSVRRLLPLELRERCWMELSCKVH</sequence>
<gene>
    <name evidence="1" type="ORF">NZD89_09175</name>
</gene>